<evidence type="ECO:0000313" key="3">
    <source>
        <dbReference type="Proteomes" id="UP001218218"/>
    </source>
</evidence>
<sequence length="243" mass="26280">MSSMEAEGRGGSETHAAEGECPRFNVVLTLRRALLIERLGSVFLSCSRHARRQIVGGALGVPVEDPPLVRMAPPAFRQRNAQQDPTALESANVESSSAGAPTSSRPPRRLLVERTLPQRSSCAQALDSRTADPMHGLFTIQLRPRLLQTTAAPAAALAQITLRDEGRAEYTDDDQGDSAEHRYVEERERRMGRTPGRRRTRTSSSVGDASDALGAIPAGHDAYTKRRHTPLIAGAGVDTPTLE</sequence>
<dbReference type="EMBL" id="JARIHO010000037">
    <property type="protein sequence ID" value="KAJ7330340.1"/>
    <property type="molecule type" value="Genomic_DNA"/>
</dbReference>
<feature type="region of interest" description="Disordered" evidence="1">
    <location>
        <begin position="168"/>
        <end position="243"/>
    </location>
</feature>
<organism evidence="2 3">
    <name type="scientific">Mycena albidolilacea</name>
    <dbReference type="NCBI Taxonomy" id="1033008"/>
    <lineage>
        <taxon>Eukaryota</taxon>
        <taxon>Fungi</taxon>
        <taxon>Dikarya</taxon>
        <taxon>Basidiomycota</taxon>
        <taxon>Agaricomycotina</taxon>
        <taxon>Agaricomycetes</taxon>
        <taxon>Agaricomycetidae</taxon>
        <taxon>Agaricales</taxon>
        <taxon>Marasmiineae</taxon>
        <taxon>Mycenaceae</taxon>
        <taxon>Mycena</taxon>
    </lineage>
</organism>
<keyword evidence="3" id="KW-1185">Reference proteome</keyword>
<feature type="compositionally biased region" description="Basic and acidic residues" evidence="1">
    <location>
        <begin position="178"/>
        <end position="191"/>
    </location>
</feature>
<gene>
    <name evidence="2" type="ORF">DFH08DRAFT_966900</name>
</gene>
<evidence type="ECO:0000313" key="2">
    <source>
        <dbReference type="EMBL" id="KAJ7330340.1"/>
    </source>
</evidence>
<name>A0AAD6ZMZ4_9AGAR</name>
<dbReference type="Proteomes" id="UP001218218">
    <property type="component" value="Unassembled WGS sequence"/>
</dbReference>
<evidence type="ECO:0000256" key="1">
    <source>
        <dbReference type="SAM" id="MobiDB-lite"/>
    </source>
</evidence>
<accession>A0AAD6ZMZ4</accession>
<reference evidence="2" key="1">
    <citation type="submission" date="2023-03" db="EMBL/GenBank/DDBJ databases">
        <title>Massive genome expansion in bonnet fungi (Mycena s.s.) driven by repeated elements and novel gene families across ecological guilds.</title>
        <authorList>
            <consortium name="Lawrence Berkeley National Laboratory"/>
            <person name="Harder C.B."/>
            <person name="Miyauchi S."/>
            <person name="Viragh M."/>
            <person name="Kuo A."/>
            <person name="Thoen E."/>
            <person name="Andreopoulos B."/>
            <person name="Lu D."/>
            <person name="Skrede I."/>
            <person name="Drula E."/>
            <person name="Henrissat B."/>
            <person name="Morin E."/>
            <person name="Kohler A."/>
            <person name="Barry K."/>
            <person name="LaButti K."/>
            <person name="Morin E."/>
            <person name="Salamov A."/>
            <person name="Lipzen A."/>
            <person name="Mereny Z."/>
            <person name="Hegedus B."/>
            <person name="Baldrian P."/>
            <person name="Stursova M."/>
            <person name="Weitz H."/>
            <person name="Taylor A."/>
            <person name="Grigoriev I.V."/>
            <person name="Nagy L.G."/>
            <person name="Martin F."/>
            <person name="Kauserud H."/>
        </authorList>
    </citation>
    <scope>NUCLEOTIDE SEQUENCE</scope>
    <source>
        <strain evidence="2">CBHHK002</strain>
    </source>
</reference>
<feature type="region of interest" description="Disordered" evidence="1">
    <location>
        <begin position="79"/>
        <end position="109"/>
    </location>
</feature>
<feature type="compositionally biased region" description="Polar residues" evidence="1">
    <location>
        <begin position="92"/>
        <end position="105"/>
    </location>
</feature>
<proteinExistence type="predicted"/>
<protein>
    <submittedName>
        <fullName evidence="2">Uncharacterized protein</fullName>
    </submittedName>
</protein>
<dbReference type="AlphaFoldDB" id="A0AAD6ZMZ4"/>
<comment type="caution">
    <text evidence="2">The sequence shown here is derived from an EMBL/GenBank/DDBJ whole genome shotgun (WGS) entry which is preliminary data.</text>
</comment>
<feature type="compositionally biased region" description="Basic residues" evidence="1">
    <location>
        <begin position="192"/>
        <end position="201"/>
    </location>
</feature>